<keyword evidence="4" id="KW-1185">Reference proteome</keyword>
<name>A0A3S1B0U3_ELYCH</name>
<reference evidence="3 4" key="1">
    <citation type="submission" date="2019-01" db="EMBL/GenBank/DDBJ databases">
        <title>A draft genome assembly of the solar-powered sea slug Elysia chlorotica.</title>
        <authorList>
            <person name="Cai H."/>
            <person name="Li Q."/>
            <person name="Fang X."/>
            <person name="Li J."/>
            <person name="Curtis N.E."/>
            <person name="Altenburger A."/>
            <person name="Shibata T."/>
            <person name="Feng M."/>
            <person name="Maeda T."/>
            <person name="Schwartz J.A."/>
            <person name="Shigenobu S."/>
            <person name="Lundholm N."/>
            <person name="Nishiyama T."/>
            <person name="Yang H."/>
            <person name="Hasebe M."/>
            <person name="Li S."/>
            <person name="Pierce S.K."/>
            <person name="Wang J."/>
        </authorList>
    </citation>
    <scope>NUCLEOTIDE SEQUENCE [LARGE SCALE GENOMIC DNA]</scope>
    <source>
        <strain evidence="3">EC2010</strain>
        <tissue evidence="3">Whole organism of an adult</tissue>
    </source>
</reference>
<feature type="compositionally biased region" description="Low complexity" evidence="1">
    <location>
        <begin position="277"/>
        <end position="290"/>
    </location>
</feature>
<sequence length="725" mass="80315">MPHPGKSLSPHGVERRLLGVGATGARFYFRLGLSKFSRLTRRCLSVSAACLGLCVWLSLITVMSVAPIEPDGRIARGAAAATLKEDANFFTRSGEPSDNEGSYPHRPRVSTGYLSTIDMQHEKGEKYSKGADEAGETKISNRERRRKSNKQGRKAFASFRSSPTVERTADNVHFGSSNTNNILKSTGVGRRRIHGYKTDETKEIETSSPSSSKRRKWWKLIGPRSEINRGSNTATSPESSQTFHSSSPSPTISSLPNQAPSPPLRSQRWEDGRRNVINIGPSPISGIKSSRQATGRIRGNQLPNLPSGKEMTGDKVVLKVDSEIQDGTPEGESANQVRNIFLSAQSHSEMVAFKTLSHHKNNGPLSGQQYLTIPPTKSDKENSEIAPHFSGLREQLTNRGFELLKKSINKIWPSDITVGRQNRQGDFYDGHREALGINSRSVNVHDSSSGPEAQRIETSAPSSIGHSYTRRQGMEKQTDNLLDLPNEQSRRTLLDMTVIKPENHATVQKSQSSERKKLSPNNPDPFQSVTYRRKKEDTRLSKNERHEFVTVAISEKPGARNFDHSITRGRQGYNSELGIRDGLDPHGPKQTVESFRSSSRQASNLTPDTQKSQADFSDSYQTRDQPGKTRDPIYSAEGFDKMDGMNGTPRNLSSLGVQSKTFTEKASKLSRSSKEDSRSDERNKKRSWDISGVIQNDGFDIYSYNVTASDAISLTRSIPDTRPAG</sequence>
<feature type="compositionally biased region" description="Basic and acidic residues" evidence="1">
    <location>
        <begin position="534"/>
        <end position="543"/>
    </location>
</feature>
<dbReference type="OrthoDB" id="6160235at2759"/>
<feature type="compositionally biased region" description="Polar residues" evidence="1">
    <location>
        <begin position="90"/>
        <end position="100"/>
    </location>
</feature>
<comment type="caution">
    <text evidence="3">The sequence shown here is derived from an EMBL/GenBank/DDBJ whole genome shotgun (WGS) entry which is preliminary data.</text>
</comment>
<feature type="transmembrane region" description="Helical" evidence="2">
    <location>
        <begin position="43"/>
        <end position="66"/>
    </location>
</feature>
<evidence type="ECO:0000256" key="1">
    <source>
        <dbReference type="SAM" id="MobiDB-lite"/>
    </source>
</evidence>
<feature type="compositionally biased region" description="Basic and acidic residues" evidence="1">
    <location>
        <begin position="124"/>
        <end position="142"/>
    </location>
</feature>
<accession>A0A3S1B0U3</accession>
<feature type="compositionally biased region" description="Basic and acidic residues" evidence="1">
    <location>
        <begin position="578"/>
        <end position="587"/>
    </location>
</feature>
<feature type="compositionally biased region" description="Polar residues" evidence="1">
    <location>
        <begin position="648"/>
        <end position="661"/>
    </location>
</feature>
<feature type="compositionally biased region" description="Polar residues" evidence="1">
    <location>
        <begin position="519"/>
        <end position="530"/>
    </location>
</feature>
<feature type="region of interest" description="Disordered" evidence="1">
    <location>
        <begin position="498"/>
        <end position="543"/>
    </location>
</feature>
<dbReference type="AlphaFoldDB" id="A0A3S1B0U3"/>
<proteinExistence type="predicted"/>
<feature type="compositionally biased region" description="Polar residues" evidence="1">
    <location>
        <begin position="174"/>
        <end position="184"/>
    </location>
</feature>
<feature type="compositionally biased region" description="Polar residues" evidence="1">
    <location>
        <begin position="440"/>
        <end position="466"/>
    </location>
</feature>
<evidence type="ECO:0000313" key="3">
    <source>
        <dbReference type="EMBL" id="RUS72111.1"/>
    </source>
</evidence>
<dbReference type="EMBL" id="RQTK01001112">
    <property type="protein sequence ID" value="RUS72111.1"/>
    <property type="molecule type" value="Genomic_DNA"/>
</dbReference>
<gene>
    <name evidence="3" type="ORF">EGW08_020124</name>
</gene>
<keyword evidence="2" id="KW-0812">Transmembrane</keyword>
<feature type="region of interest" description="Disordered" evidence="1">
    <location>
        <begin position="90"/>
        <end position="109"/>
    </location>
</feature>
<feature type="compositionally biased region" description="Basic and acidic residues" evidence="1">
    <location>
        <begin position="662"/>
        <end position="688"/>
    </location>
</feature>
<feature type="region of interest" description="Disordered" evidence="1">
    <location>
        <begin position="560"/>
        <end position="689"/>
    </location>
</feature>
<protein>
    <submittedName>
        <fullName evidence="3">Uncharacterized protein</fullName>
    </submittedName>
</protein>
<keyword evidence="2" id="KW-1133">Transmembrane helix</keyword>
<feature type="compositionally biased region" description="Low complexity" evidence="1">
    <location>
        <begin position="235"/>
        <end position="256"/>
    </location>
</feature>
<feature type="compositionally biased region" description="Polar residues" evidence="1">
    <location>
        <begin position="591"/>
        <end position="624"/>
    </location>
</feature>
<dbReference type="Proteomes" id="UP000271974">
    <property type="component" value="Unassembled WGS sequence"/>
</dbReference>
<feature type="compositionally biased region" description="Basic residues" evidence="1">
    <location>
        <begin position="143"/>
        <end position="153"/>
    </location>
</feature>
<organism evidence="3 4">
    <name type="scientific">Elysia chlorotica</name>
    <name type="common">Eastern emerald elysia</name>
    <name type="synonym">Sea slug</name>
    <dbReference type="NCBI Taxonomy" id="188477"/>
    <lineage>
        <taxon>Eukaryota</taxon>
        <taxon>Metazoa</taxon>
        <taxon>Spiralia</taxon>
        <taxon>Lophotrochozoa</taxon>
        <taxon>Mollusca</taxon>
        <taxon>Gastropoda</taxon>
        <taxon>Heterobranchia</taxon>
        <taxon>Euthyneura</taxon>
        <taxon>Panpulmonata</taxon>
        <taxon>Sacoglossa</taxon>
        <taxon>Placobranchoidea</taxon>
        <taxon>Plakobranchidae</taxon>
        <taxon>Elysia</taxon>
    </lineage>
</organism>
<evidence type="ECO:0000313" key="4">
    <source>
        <dbReference type="Proteomes" id="UP000271974"/>
    </source>
</evidence>
<evidence type="ECO:0000256" key="2">
    <source>
        <dbReference type="SAM" id="Phobius"/>
    </source>
</evidence>
<feature type="region of interest" description="Disordered" evidence="1">
    <location>
        <begin position="124"/>
        <end position="311"/>
    </location>
</feature>
<keyword evidence="2" id="KW-0472">Membrane</keyword>
<feature type="compositionally biased region" description="Basic and acidic residues" evidence="1">
    <location>
        <begin position="196"/>
        <end position="205"/>
    </location>
</feature>
<feature type="region of interest" description="Disordered" evidence="1">
    <location>
        <begin position="440"/>
        <end position="471"/>
    </location>
</feature>